<dbReference type="InParanoid" id="A0A6P8RFG1"/>
<evidence type="ECO:0000256" key="8">
    <source>
        <dbReference type="SAM" id="MobiDB-lite"/>
    </source>
</evidence>
<dbReference type="PANTHER" id="PTHR14564">
    <property type="entry name" value="MICOS COMPLEX SUBUNIT MIC26 / MIC27 FAMILY MEMBER"/>
    <property type="match status" value="1"/>
</dbReference>
<feature type="region of interest" description="Disordered" evidence="8">
    <location>
        <begin position="290"/>
        <end position="343"/>
    </location>
</feature>
<dbReference type="InterPro" id="IPR033182">
    <property type="entry name" value="MIC26/MIC27_animal"/>
</dbReference>
<dbReference type="KEGG" id="gsh:117361314"/>
<dbReference type="FunCoup" id="A0A6P8RFG1">
    <property type="interactions" value="867"/>
</dbReference>
<sequence>MCWSTDERNLPSASVELFVPYEAPYCAFHCATGSGGGDMAAKLLKLAAVPTGLALTSFALYAVRQREPEESLLLRPSQLSIYSVPLQHSKYVEEEPGHLQLGMSVIRNTVYPYVEWCENVFFSVKDGVRNTVQFGKDIFVYLKHPPPEFLPKVTMITMSGLTGLLLARKGSQFKKIAYPLGFTTVGLSVCYPAQTIIFAKVTGKKVYGASHWTYETIESFWTTNISKNELESPLKNDGKLSSDQQEKLASILNQEQSDDESCTSVSDSEVKPEPLITSAILESPADLTLESMPLPAEIGQPDTNSKQAVTVDDTKERQFKHDPEMIDHGQSHPEDIDMYSTRS</sequence>
<keyword evidence="5 7" id="KW-0496">Mitochondrion</keyword>
<dbReference type="CTD" id="139322"/>
<keyword evidence="6" id="KW-0472">Membrane</keyword>
<keyword evidence="4" id="KW-1133">Transmembrane helix</keyword>
<evidence type="ECO:0000256" key="7">
    <source>
        <dbReference type="RuleBase" id="RU363021"/>
    </source>
</evidence>
<organism evidence="9 10">
    <name type="scientific">Geotrypetes seraphini</name>
    <name type="common">Gaboon caecilian</name>
    <name type="synonym">Caecilia seraphini</name>
    <dbReference type="NCBI Taxonomy" id="260995"/>
    <lineage>
        <taxon>Eukaryota</taxon>
        <taxon>Metazoa</taxon>
        <taxon>Chordata</taxon>
        <taxon>Craniata</taxon>
        <taxon>Vertebrata</taxon>
        <taxon>Euteleostomi</taxon>
        <taxon>Amphibia</taxon>
        <taxon>Gymnophiona</taxon>
        <taxon>Geotrypetes</taxon>
    </lineage>
</organism>
<dbReference type="InterPro" id="IPR019166">
    <property type="entry name" value="MIC26/MIC27"/>
</dbReference>
<dbReference type="GeneID" id="117361314"/>
<evidence type="ECO:0000313" key="10">
    <source>
        <dbReference type="RefSeq" id="XP_033802368.1"/>
    </source>
</evidence>
<evidence type="ECO:0000256" key="4">
    <source>
        <dbReference type="ARBA" id="ARBA00022989"/>
    </source>
</evidence>
<comment type="subunit">
    <text evidence="7">Component of the mitochondrial contact site and cristae organizing system (MICOS) complex.</text>
</comment>
<proteinExistence type="inferred from homology"/>
<dbReference type="Proteomes" id="UP000515159">
    <property type="component" value="Chromosome 5"/>
</dbReference>
<evidence type="ECO:0000313" key="9">
    <source>
        <dbReference type="Proteomes" id="UP000515159"/>
    </source>
</evidence>
<comment type="similarity">
    <text evidence="2">Belongs to the apolipoprotein O/MICOS complex subunit Mic27 family.</text>
</comment>
<protein>
    <recommendedName>
        <fullName evidence="7">MICOS complex subunit</fullName>
    </recommendedName>
</protein>
<dbReference type="GO" id="GO:0042407">
    <property type="term" value="P:cristae formation"/>
    <property type="evidence" value="ECO:0007669"/>
    <property type="project" value="InterPro"/>
</dbReference>
<dbReference type="OrthoDB" id="5973346at2759"/>
<keyword evidence="3" id="KW-0812">Transmembrane</keyword>
<evidence type="ECO:0000256" key="2">
    <source>
        <dbReference type="ARBA" id="ARBA00010904"/>
    </source>
</evidence>
<evidence type="ECO:0000256" key="3">
    <source>
        <dbReference type="ARBA" id="ARBA00022692"/>
    </source>
</evidence>
<accession>A0A6P8RFG1</accession>
<dbReference type="GO" id="GO:0061617">
    <property type="term" value="C:MICOS complex"/>
    <property type="evidence" value="ECO:0007669"/>
    <property type="project" value="UniProtKB-UniRule"/>
</dbReference>
<feature type="compositionally biased region" description="Basic and acidic residues" evidence="8">
    <location>
        <begin position="312"/>
        <end position="335"/>
    </location>
</feature>
<reference evidence="10" key="1">
    <citation type="submission" date="2025-08" db="UniProtKB">
        <authorList>
            <consortium name="RefSeq"/>
        </authorList>
    </citation>
    <scope>IDENTIFICATION</scope>
</reference>
<comment type="function">
    <text evidence="7">Component of the MICOS complex, a large protein complex of the mitochondrial inner membrane that plays crucial roles in the maintenance of crista junctions, inner membrane architecture, and formation of contact sites to the outer membrane.</text>
</comment>
<evidence type="ECO:0000256" key="6">
    <source>
        <dbReference type="ARBA" id="ARBA00023136"/>
    </source>
</evidence>
<evidence type="ECO:0000256" key="1">
    <source>
        <dbReference type="ARBA" id="ARBA00004325"/>
    </source>
</evidence>
<dbReference type="AlphaFoldDB" id="A0A6P8RFG1"/>
<keyword evidence="7" id="KW-0999">Mitochondrion inner membrane</keyword>
<comment type="subcellular location">
    <subcellularLocation>
        <location evidence="7">Mitochondrion inner membrane</location>
    </subcellularLocation>
    <subcellularLocation>
        <location evidence="1">Mitochondrion membrane</location>
    </subcellularLocation>
</comment>
<gene>
    <name evidence="10" type="primary">APOOL</name>
</gene>
<dbReference type="Pfam" id="PF09769">
    <property type="entry name" value="ApoO"/>
    <property type="match status" value="1"/>
</dbReference>
<name>A0A6P8RFG1_GEOSA</name>
<keyword evidence="9" id="KW-1185">Reference proteome</keyword>
<dbReference type="RefSeq" id="XP_033802368.1">
    <property type="nucleotide sequence ID" value="XM_033946477.1"/>
</dbReference>
<evidence type="ECO:0000256" key="5">
    <source>
        <dbReference type="ARBA" id="ARBA00023128"/>
    </source>
</evidence>